<dbReference type="InterPro" id="IPR016047">
    <property type="entry name" value="M23ase_b-sheet_dom"/>
</dbReference>
<dbReference type="CDD" id="cd12797">
    <property type="entry name" value="M23_peptidase"/>
    <property type="match status" value="1"/>
</dbReference>
<keyword evidence="4" id="KW-1185">Reference proteome</keyword>
<protein>
    <submittedName>
        <fullName evidence="3">LysM peptidoglycan-binding domain-containing protein</fullName>
    </submittedName>
</protein>
<dbReference type="Pfam" id="PF01476">
    <property type="entry name" value="LysM"/>
    <property type="match status" value="1"/>
</dbReference>
<dbReference type="PANTHER" id="PTHR21666:SF270">
    <property type="entry name" value="MUREIN HYDROLASE ACTIVATOR ENVC"/>
    <property type="match status" value="1"/>
</dbReference>
<evidence type="ECO:0000256" key="1">
    <source>
        <dbReference type="SAM" id="MobiDB-lite"/>
    </source>
</evidence>
<evidence type="ECO:0000313" key="3">
    <source>
        <dbReference type="EMBL" id="TDG21582.1"/>
    </source>
</evidence>
<dbReference type="Gene3D" id="3.10.350.10">
    <property type="entry name" value="LysM domain"/>
    <property type="match status" value="1"/>
</dbReference>
<feature type="region of interest" description="Disordered" evidence="1">
    <location>
        <begin position="1"/>
        <end position="91"/>
    </location>
</feature>
<dbReference type="SMART" id="SM00257">
    <property type="entry name" value="LysM"/>
    <property type="match status" value="1"/>
</dbReference>
<dbReference type="PANTHER" id="PTHR21666">
    <property type="entry name" value="PEPTIDASE-RELATED"/>
    <property type="match status" value="1"/>
</dbReference>
<dbReference type="AlphaFoldDB" id="A0A4R5M6G5"/>
<dbReference type="InterPro" id="IPR050570">
    <property type="entry name" value="Cell_wall_metabolism_enzyme"/>
</dbReference>
<dbReference type="PROSITE" id="PS51782">
    <property type="entry name" value="LYSM"/>
    <property type="match status" value="1"/>
</dbReference>
<feature type="region of interest" description="Disordered" evidence="1">
    <location>
        <begin position="266"/>
        <end position="292"/>
    </location>
</feature>
<feature type="compositionally biased region" description="Low complexity" evidence="1">
    <location>
        <begin position="138"/>
        <end position="155"/>
    </location>
</feature>
<evidence type="ECO:0000313" key="4">
    <source>
        <dbReference type="Proteomes" id="UP000295722"/>
    </source>
</evidence>
<feature type="compositionally biased region" description="Basic residues" evidence="1">
    <location>
        <begin position="23"/>
        <end position="40"/>
    </location>
</feature>
<feature type="region of interest" description="Disordered" evidence="1">
    <location>
        <begin position="131"/>
        <end position="155"/>
    </location>
</feature>
<dbReference type="InterPro" id="IPR011055">
    <property type="entry name" value="Dup_hybrid_motif"/>
</dbReference>
<dbReference type="OrthoDB" id="9809488at2"/>
<name>A0A4R5M6G5_9BURK</name>
<dbReference type="SUPFAM" id="SSF51261">
    <property type="entry name" value="Duplicated hybrid motif"/>
    <property type="match status" value="1"/>
</dbReference>
<dbReference type="CDD" id="cd00118">
    <property type="entry name" value="LysM"/>
    <property type="match status" value="1"/>
</dbReference>
<gene>
    <name evidence="3" type="ORF">EYW47_22270</name>
</gene>
<comment type="caution">
    <text evidence="3">The sequence shown here is derived from an EMBL/GenBank/DDBJ whole genome shotgun (WGS) entry which is preliminary data.</text>
</comment>
<organism evidence="3 4">
    <name type="scientific">Paraburkholderia silviterrae</name>
    <dbReference type="NCBI Taxonomy" id="2528715"/>
    <lineage>
        <taxon>Bacteria</taxon>
        <taxon>Pseudomonadati</taxon>
        <taxon>Pseudomonadota</taxon>
        <taxon>Betaproteobacteria</taxon>
        <taxon>Burkholderiales</taxon>
        <taxon>Burkholderiaceae</taxon>
        <taxon>Paraburkholderia</taxon>
    </lineage>
</organism>
<proteinExistence type="predicted"/>
<dbReference type="InterPro" id="IPR036779">
    <property type="entry name" value="LysM_dom_sf"/>
</dbReference>
<sequence length="421" mass="42646">MIMTHLRRAAQASQQVEQGARHGNSRQGRRHCRRRGRSRGTHATQPPGVAAGRRQGCHERLRRPARSGASLARRSEAARGGRDPRGRPASLTMRTLRLPLAQRACALAIAAAAVSMLGACTVTPWHSSAQRGEDVPVADGGAAASSTTPTETPIETQAPVVVAEVPASSASADFYRVKAGDTLNRIAASHKQRAADIAAWNKLPASGAVKVGQLLRVAPPAKEPAKLPASVPATAAATAAAKGVAATASSAAPATAPAASVSSAPAAAPSSTARSPSTPSATAPSASNTPAPAAAARANARLAWPVSGSVVTPFAAGKSRSIVIACAPGAPVKAAAAGRVMYAGSGMKGYGKLVIVKHDAHLITAYGRNGRLLVKEGETVKLGQQIATSGADATGVGALLFEVRENGKPVDPVAQLPRKQP</sequence>
<dbReference type="Proteomes" id="UP000295722">
    <property type="component" value="Unassembled WGS sequence"/>
</dbReference>
<dbReference type="GO" id="GO:0004222">
    <property type="term" value="F:metalloendopeptidase activity"/>
    <property type="evidence" value="ECO:0007669"/>
    <property type="project" value="TreeGrafter"/>
</dbReference>
<dbReference type="Pfam" id="PF01551">
    <property type="entry name" value="Peptidase_M23"/>
    <property type="match status" value="1"/>
</dbReference>
<feature type="domain" description="LysM" evidence="2">
    <location>
        <begin position="173"/>
        <end position="217"/>
    </location>
</feature>
<accession>A0A4R5M6G5</accession>
<dbReference type="SUPFAM" id="SSF54106">
    <property type="entry name" value="LysM domain"/>
    <property type="match status" value="1"/>
</dbReference>
<dbReference type="EMBL" id="SMRP01000011">
    <property type="protein sequence ID" value="TDG21582.1"/>
    <property type="molecule type" value="Genomic_DNA"/>
</dbReference>
<evidence type="ECO:0000259" key="2">
    <source>
        <dbReference type="PROSITE" id="PS51782"/>
    </source>
</evidence>
<reference evidence="3 4" key="1">
    <citation type="submission" date="2019-03" db="EMBL/GenBank/DDBJ databases">
        <title>Paraburkholderia sp. 4M-K11, isolated from subtropical forest soil.</title>
        <authorList>
            <person name="Gao Z.-H."/>
            <person name="Qiu L.-H."/>
        </authorList>
    </citation>
    <scope>NUCLEOTIDE SEQUENCE [LARGE SCALE GENOMIC DNA]</scope>
    <source>
        <strain evidence="3 4">4M-K11</strain>
    </source>
</reference>
<dbReference type="Gene3D" id="2.70.70.10">
    <property type="entry name" value="Glucose Permease (Domain IIA)"/>
    <property type="match status" value="1"/>
</dbReference>
<dbReference type="InterPro" id="IPR018392">
    <property type="entry name" value="LysM"/>
</dbReference>
<feature type="compositionally biased region" description="Basic and acidic residues" evidence="1">
    <location>
        <begin position="73"/>
        <end position="86"/>
    </location>
</feature>